<evidence type="ECO:0000313" key="2">
    <source>
        <dbReference type="Proteomes" id="UP000053268"/>
    </source>
</evidence>
<sequence>MRVTVRVLRQQADRQTMLSRGIIEIVLLSAAAGYMDLPVRDLPEIDLNKPNNFDATTCEKFEQNAYFDPKEVVDSLWKIFYYWANGVEISTILFSLPSDKKISNFRTLVETYNPGLSIEWDKAALFMEPRPDVKVLLVSRNRPGKYLAVVKGDKYDKGGDVPNVHTTDVRMKTVGRYMGIMNCDDGSAFALARLHDMPDTYQHSKAAAQLLGFNVNTGKSYITHVPELRPLDEL</sequence>
<dbReference type="Proteomes" id="UP000053268">
    <property type="component" value="Unassembled WGS sequence"/>
</dbReference>
<proteinExistence type="predicted"/>
<reference evidence="1 2" key="1">
    <citation type="journal article" date="2015" name="Nat. Commun.">
        <title>Outbred genome sequencing and CRISPR/Cas9 gene editing in butterflies.</title>
        <authorList>
            <person name="Li X."/>
            <person name="Fan D."/>
            <person name="Zhang W."/>
            <person name="Liu G."/>
            <person name="Zhang L."/>
            <person name="Zhao L."/>
            <person name="Fang X."/>
            <person name="Chen L."/>
            <person name="Dong Y."/>
            <person name="Chen Y."/>
            <person name="Ding Y."/>
            <person name="Zhao R."/>
            <person name="Feng M."/>
            <person name="Zhu Y."/>
            <person name="Feng Y."/>
            <person name="Jiang X."/>
            <person name="Zhu D."/>
            <person name="Xiang H."/>
            <person name="Feng X."/>
            <person name="Li S."/>
            <person name="Wang J."/>
            <person name="Zhang G."/>
            <person name="Kronforst M.R."/>
            <person name="Wang W."/>
        </authorList>
    </citation>
    <scope>NUCLEOTIDE SEQUENCE [LARGE SCALE GENOMIC DNA]</scope>
    <source>
        <strain evidence="1">Ya'a_city_454_Px</strain>
        <tissue evidence="1">Whole body</tissue>
    </source>
</reference>
<dbReference type="EMBL" id="KQ459601">
    <property type="protein sequence ID" value="KPI93812.1"/>
    <property type="molecule type" value="Genomic_DNA"/>
</dbReference>
<evidence type="ECO:0000313" key="1">
    <source>
        <dbReference type="EMBL" id="KPI93812.1"/>
    </source>
</evidence>
<protein>
    <submittedName>
        <fullName evidence="1">Uncharacterized protein</fullName>
    </submittedName>
</protein>
<name>A0A194PKG0_PAPXU</name>
<keyword evidence="2" id="KW-1185">Reference proteome</keyword>
<accession>A0A194PKG0</accession>
<gene>
    <name evidence="1" type="ORF">RR46_12977</name>
</gene>
<organism evidence="1 2">
    <name type="scientific">Papilio xuthus</name>
    <name type="common">Asian swallowtail butterfly</name>
    <dbReference type="NCBI Taxonomy" id="66420"/>
    <lineage>
        <taxon>Eukaryota</taxon>
        <taxon>Metazoa</taxon>
        <taxon>Ecdysozoa</taxon>
        <taxon>Arthropoda</taxon>
        <taxon>Hexapoda</taxon>
        <taxon>Insecta</taxon>
        <taxon>Pterygota</taxon>
        <taxon>Neoptera</taxon>
        <taxon>Endopterygota</taxon>
        <taxon>Lepidoptera</taxon>
        <taxon>Glossata</taxon>
        <taxon>Ditrysia</taxon>
        <taxon>Papilionoidea</taxon>
        <taxon>Papilionidae</taxon>
        <taxon>Papilioninae</taxon>
        <taxon>Papilio</taxon>
    </lineage>
</organism>
<dbReference type="AlphaFoldDB" id="A0A194PKG0"/>